<accession>A0A5Q2RL55</accession>
<dbReference type="CDD" id="cd00038">
    <property type="entry name" value="CAP_ED"/>
    <property type="match status" value="1"/>
</dbReference>
<organism evidence="2 3">
    <name type="scientific">Actinomarinicola tropica</name>
    <dbReference type="NCBI Taxonomy" id="2789776"/>
    <lineage>
        <taxon>Bacteria</taxon>
        <taxon>Bacillati</taxon>
        <taxon>Actinomycetota</taxon>
        <taxon>Acidimicrobiia</taxon>
        <taxon>Acidimicrobiales</taxon>
        <taxon>Iamiaceae</taxon>
        <taxon>Actinomarinicola</taxon>
    </lineage>
</organism>
<dbReference type="PROSITE" id="PS50042">
    <property type="entry name" value="CNMP_BINDING_3"/>
    <property type="match status" value="1"/>
</dbReference>
<feature type="domain" description="Cyclic nucleotide-binding" evidence="1">
    <location>
        <begin position="32"/>
        <end position="147"/>
    </location>
</feature>
<protein>
    <submittedName>
        <fullName evidence="2">Cyclic nucleotide-binding domain-containing protein</fullName>
    </submittedName>
</protein>
<dbReference type="EMBL" id="CP045851">
    <property type="protein sequence ID" value="QGG94590.1"/>
    <property type="molecule type" value="Genomic_DNA"/>
</dbReference>
<dbReference type="InterPro" id="IPR000595">
    <property type="entry name" value="cNMP-bd_dom"/>
</dbReference>
<dbReference type="KEGG" id="atq:GH723_05425"/>
<dbReference type="GO" id="GO:0030552">
    <property type="term" value="F:cAMP binding"/>
    <property type="evidence" value="ECO:0007669"/>
    <property type="project" value="TreeGrafter"/>
</dbReference>
<dbReference type="GO" id="GO:0004862">
    <property type="term" value="F:cAMP-dependent protein kinase inhibitor activity"/>
    <property type="evidence" value="ECO:0007669"/>
    <property type="project" value="TreeGrafter"/>
</dbReference>
<dbReference type="Gene3D" id="2.60.120.10">
    <property type="entry name" value="Jelly Rolls"/>
    <property type="match status" value="1"/>
</dbReference>
<dbReference type="PANTHER" id="PTHR11635">
    <property type="entry name" value="CAMP-DEPENDENT PROTEIN KINASE REGULATORY CHAIN"/>
    <property type="match status" value="1"/>
</dbReference>
<evidence type="ECO:0000259" key="1">
    <source>
        <dbReference type="PROSITE" id="PS50042"/>
    </source>
</evidence>
<dbReference type="Pfam" id="PF00027">
    <property type="entry name" value="cNMP_binding"/>
    <property type="match status" value="1"/>
</dbReference>
<dbReference type="PRINTS" id="PR00103">
    <property type="entry name" value="CAMPKINASE"/>
</dbReference>
<dbReference type="GO" id="GO:0005829">
    <property type="term" value="C:cytosol"/>
    <property type="evidence" value="ECO:0007669"/>
    <property type="project" value="TreeGrafter"/>
</dbReference>
<dbReference type="InterPro" id="IPR018490">
    <property type="entry name" value="cNMP-bd_dom_sf"/>
</dbReference>
<proteinExistence type="predicted"/>
<dbReference type="PANTHER" id="PTHR11635:SF152">
    <property type="entry name" value="CAMP-DEPENDENT PROTEIN KINASE TYPE I REGULATORY SUBUNIT-RELATED"/>
    <property type="match status" value="1"/>
</dbReference>
<evidence type="ECO:0000313" key="2">
    <source>
        <dbReference type="EMBL" id="QGG94590.1"/>
    </source>
</evidence>
<dbReference type="AlphaFoldDB" id="A0A5Q2RL55"/>
<keyword evidence="3" id="KW-1185">Reference proteome</keyword>
<reference evidence="2 3" key="1">
    <citation type="submission" date="2019-11" db="EMBL/GenBank/DDBJ databases">
        <authorList>
            <person name="He Y."/>
        </authorList>
    </citation>
    <scope>NUCLEOTIDE SEQUENCE [LARGE SCALE GENOMIC DNA]</scope>
    <source>
        <strain evidence="2 3">SCSIO 58843</strain>
    </source>
</reference>
<dbReference type="InterPro" id="IPR014710">
    <property type="entry name" value="RmlC-like_jellyroll"/>
</dbReference>
<name>A0A5Q2RL55_9ACTN</name>
<dbReference type="GO" id="GO:0034236">
    <property type="term" value="F:protein kinase A catalytic subunit binding"/>
    <property type="evidence" value="ECO:0007669"/>
    <property type="project" value="TreeGrafter"/>
</dbReference>
<evidence type="ECO:0000313" key="3">
    <source>
        <dbReference type="Proteomes" id="UP000334019"/>
    </source>
</evidence>
<dbReference type="SUPFAM" id="SSF51206">
    <property type="entry name" value="cAMP-binding domain-like"/>
    <property type="match status" value="1"/>
</dbReference>
<dbReference type="Proteomes" id="UP000334019">
    <property type="component" value="Chromosome"/>
</dbReference>
<dbReference type="GO" id="GO:0005952">
    <property type="term" value="C:cAMP-dependent protein kinase complex"/>
    <property type="evidence" value="ECO:0007669"/>
    <property type="project" value="InterPro"/>
</dbReference>
<gene>
    <name evidence="2" type="ORF">GH723_05425</name>
</gene>
<dbReference type="RefSeq" id="WP_153758696.1">
    <property type="nucleotide sequence ID" value="NZ_CP045851.1"/>
</dbReference>
<dbReference type="SMART" id="SM00100">
    <property type="entry name" value="cNMP"/>
    <property type="match status" value="1"/>
</dbReference>
<dbReference type="InterPro" id="IPR050503">
    <property type="entry name" value="cAMP-dep_PK_reg_su-like"/>
</dbReference>
<sequence>MPATRVGVDTRGQQMFGRKAKADAEWLAGVSFFDGFTQDELERVAALAREVDAAPGAELTEQGRVGDVCYVIVEGTAGVYASGEHIASLSEGSMVGEMALIDHAPRNATVVAETEMVLAAFDPRSFHQLLDEMPKAKERVFATLNARLNR</sequence>